<evidence type="ECO:0000256" key="1">
    <source>
        <dbReference type="ARBA" id="ARBA00001966"/>
    </source>
</evidence>
<dbReference type="Gene3D" id="3.20.20.70">
    <property type="entry name" value="Aldolase class I"/>
    <property type="match status" value="1"/>
</dbReference>
<dbReference type="SFLD" id="SFLDG01067">
    <property type="entry name" value="SPASM/twitch_domain_containing"/>
    <property type="match status" value="1"/>
</dbReference>
<dbReference type="InterPro" id="IPR023867">
    <property type="entry name" value="Sulphatase_maturase_rSAM"/>
</dbReference>
<dbReference type="InterPro" id="IPR013785">
    <property type="entry name" value="Aldolase_TIM"/>
</dbReference>
<evidence type="ECO:0000256" key="3">
    <source>
        <dbReference type="ARBA" id="ARBA00022723"/>
    </source>
</evidence>
<evidence type="ECO:0000256" key="4">
    <source>
        <dbReference type="ARBA" id="ARBA00023004"/>
    </source>
</evidence>
<proteinExistence type="inferred from homology"/>
<organism evidence="8">
    <name type="scientific">Singulisphaera sp. Ch08</name>
    <dbReference type="NCBI Taxonomy" id="3120278"/>
    <lineage>
        <taxon>Bacteria</taxon>
        <taxon>Pseudomonadati</taxon>
        <taxon>Planctomycetota</taxon>
        <taxon>Planctomycetia</taxon>
        <taxon>Isosphaerales</taxon>
        <taxon>Isosphaeraceae</taxon>
        <taxon>Singulisphaera</taxon>
    </lineage>
</organism>
<evidence type="ECO:0000313" key="8">
    <source>
        <dbReference type="EMBL" id="XBH06089.1"/>
    </source>
</evidence>
<evidence type="ECO:0000259" key="7">
    <source>
        <dbReference type="Pfam" id="PF04055"/>
    </source>
</evidence>
<dbReference type="GO" id="GO:0016491">
    <property type="term" value="F:oxidoreductase activity"/>
    <property type="evidence" value="ECO:0007669"/>
    <property type="project" value="InterPro"/>
</dbReference>
<dbReference type="RefSeq" id="WP_406698941.1">
    <property type="nucleotide sequence ID" value="NZ_CP155447.1"/>
</dbReference>
<reference evidence="8" key="1">
    <citation type="submission" date="2024-05" db="EMBL/GenBank/DDBJ databases">
        <title>Planctomycetes of the genus Singulisphaera possess chitinolytic capabilities.</title>
        <authorList>
            <person name="Ivanova A."/>
        </authorList>
    </citation>
    <scope>NUCLEOTIDE SEQUENCE</scope>
    <source>
        <strain evidence="8">Ch08T</strain>
    </source>
</reference>
<protein>
    <submittedName>
        <fullName evidence="8">Radical SAM protein</fullName>
    </submittedName>
</protein>
<dbReference type="EMBL" id="CP155447">
    <property type="protein sequence ID" value="XBH06089.1"/>
    <property type="molecule type" value="Genomic_DNA"/>
</dbReference>
<comment type="similarity">
    <text evidence="6">Belongs to the radical SAM superfamily. Anaerobic sulfatase-maturating enzyme family.</text>
</comment>
<comment type="cofactor">
    <cofactor evidence="1">
        <name>[4Fe-4S] cluster</name>
        <dbReference type="ChEBI" id="CHEBI:49883"/>
    </cofactor>
</comment>
<dbReference type="PANTHER" id="PTHR43273:SF3">
    <property type="entry name" value="ANAEROBIC SULFATASE-MATURATING ENZYME HOMOLOG ASLB-RELATED"/>
    <property type="match status" value="1"/>
</dbReference>
<evidence type="ECO:0000256" key="2">
    <source>
        <dbReference type="ARBA" id="ARBA00022691"/>
    </source>
</evidence>
<dbReference type="NCBIfam" id="TIGR04085">
    <property type="entry name" value="rSAM_more_4Fe4S"/>
    <property type="match status" value="1"/>
</dbReference>
<dbReference type="AlphaFoldDB" id="A0AAU7CLA9"/>
<name>A0AAU7CLA9_9BACT</name>
<keyword evidence="5" id="KW-0411">Iron-sulfur</keyword>
<dbReference type="PANTHER" id="PTHR43273">
    <property type="entry name" value="ANAEROBIC SULFATASE-MATURATING ENZYME HOMOLOG ASLB-RELATED"/>
    <property type="match status" value="1"/>
</dbReference>
<dbReference type="InterPro" id="IPR058240">
    <property type="entry name" value="rSAM_sf"/>
</dbReference>
<keyword evidence="3" id="KW-0479">Metal-binding</keyword>
<dbReference type="SUPFAM" id="SSF102114">
    <property type="entry name" value="Radical SAM enzymes"/>
    <property type="match status" value="1"/>
</dbReference>
<gene>
    <name evidence="8" type="ORF">V5E97_08640</name>
</gene>
<accession>A0AAU7CLA9</accession>
<keyword evidence="2" id="KW-0949">S-adenosyl-L-methionine</keyword>
<dbReference type="SFLD" id="SFLDS00029">
    <property type="entry name" value="Radical_SAM"/>
    <property type="match status" value="1"/>
</dbReference>
<dbReference type="GO" id="GO:0051536">
    <property type="term" value="F:iron-sulfur cluster binding"/>
    <property type="evidence" value="ECO:0007669"/>
    <property type="project" value="UniProtKB-KW"/>
</dbReference>
<dbReference type="CDD" id="cd01335">
    <property type="entry name" value="Radical_SAM"/>
    <property type="match status" value="1"/>
</dbReference>
<keyword evidence="4" id="KW-0408">Iron</keyword>
<dbReference type="InterPro" id="IPR007197">
    <property type="entry name" value="rSAM"/>
</dbReference>
<dbReference type="Pfam" id="PF04055">
    <property type="entry name" value="Radical_SAM"/>
    <property type="match status" value="1"/>
</dbReference>
<dbReference type="InterPro" id="IPR023885">
    <property type="entry name" value="4Fe4S-binding_SPASM_dom"/>
</dbReference>
<feature type="domain" description="Radical SAM core" evidence="7">
    <location>
        <begin position="97"/>
        <end position="236"/>
    </location>
</feature>
<evidence type="ECO:0000256" key="6">
    <source>
        <dbReference type="ARBA" id="ARBA00023601"/>
    </source>
</evidence>
<evidence type="ECO:0000256" key="5">
    <source>
        <dbReference type="ARBA" id="ARBA00023014"/>
    </source>
</evidence>
<dbReference type="GO" id="GO:0046872">
    <property type="term" value="F:metal ion binding"/>
    <property type="evidence" value="ECO:0007669"/>
    <property type="project" value="UniProtKB-KW"/>
</dbReference>
<sequence>MKISKYLVASEVFLDELTGRARRIILGTRTSEVRVLDEASWRDLEGGRLEALPEKDLNDLVDAEILVPDWEDELATILGQNVAACADDDQLYLVVQPSASCQLGCDYCGQSHTSMRLSQEDQDHLVNRVRGKLGARVYRKFFVAWFGGEPLAGLSVIRSLTPRFRALARDSGISYGAKMVTNGLALSHDVASEVVAEHAVEHIEITLDGTSEFHDRRRHRKNGTPTFDKIFTNLLDLARRDDLELHVSVRCNVDRRNAEGVSPLIRTLAEAGLQDRISFYVASVYSWGNDAHRLAIPPEEFASLEVGWLAEMITLGFRPGLIPSRKSVLCLATMPEADLVDAYGSLFNCTEVSYVPTYGTPNVYSIGTVAGGEVPGKRSLLGDFNEQIGRGEYPCASCRMLPVCGGSCPKKWQEGLDPCPSTKRNIQDRLLLHYAVHRLNSQGEAASRTLIASGELAAAAAR</sequence>